<feature type="compositionally biased region" description="Acidic residues" evidence="1">
    <location>
        <begin position="142"/>
        <end position="157"/>
    </location>
</feature>
<accession>A0A2U9B7K3</accession>
<dbReference type="AlphaFoldDB" id="A0A2U9B7K3"/>
<reference evidence="2 3" key="1">
    <citation type="submission" date="2017-12" db="EMBL/GenBank/DDBJ databases">
        <title>Integrating genomic resources of turbot (Scophthalmus maximus) in depth evaluation of genetic and physical mapping variation across individuals.</title>
        <authorList>
            <person name="Martinez P."/>
        </authorList>
    </citation>
    <scope>NUCLEOTIDE SEQUENCE [LARGE SCALE GENOMIC DNA]</scope>
</reference>
<organism evidence="2 3">
    <name type="scientific">Scophthalmus maximus</name>
    <name type="common">Turbot</name>
    <name type="synonym">Psetta maxima</name>
    <dbReference type="NCBI Taxonomy" id="52904"/>
    <lineage>
        <taxon>Eukaryota</taxon>
        <taxon>Metazoa</taxon>
        <taxon>Chordata</taxon>
        <taxon>Craniata</taxon>
        <taxon>Vertebrata</taxon>
        <taxon>Euteleostomi</taxon>
        <taxon>Actinopterygii</taxon>
        <taxon>Neopterygii</taxon>
        <taxon>Teleostei</taxon>
        <taxon>Neoteleostei</taxon>
        <taxon>Acanthomorphata</taxon>
        <taxon>Carangaria</taxon>
        <taxon>Pleuronectiformes</taxon>
        <taxon>Pleuronectoidei</taxon>
        <taxon>Scophthalmidae</taxon>
        <taxon>Scophthalmus</taxon>
    </lineage>
</organism>
<evidence type="ECO:0000313" key="2">
    <source>
        <dbReference type="EMBL" id="AWO99815.1"/>
    </source>
</evidence>
<feature type="compositionally biased region" description="Acidic residues" evidence="1">
    <location>
        <begin position="90"/>
        <end position="101"/>
    </location>
</feature>
<keyword evidence="3" id="KW-1185">Reference proteome</keyword>
<feature type="compositionally biased region" description="Acidic residues" evidence="1">
    <location>
        <begin position="55"/>
        <end position="66"/>
    </location>
</feature>
<evidence type="ECO:0000313" key="3">
    <source>
        <dbReference type="Proteomes" id="UP000246464"/>
    </source>
</evidence>
<proteinExistence type="predicted"/>
<gene>
    <name evidence="2" type="ORF">SMAX5B_012711</name>
</gene>
<dbReference type="EMBL" id="CP026246">
    <property type="protein sequence ID" value="AWO99815.1"/>
    <property type="molecule type" value="Genomic_DNA"/>
</dbReference>
<dbReference type="Proteomes" id="UP000246464">
    <property type="component" value="Chromosome 4"/>
</dbReference>
<name>A0A2U9B7K3_SCOMX</name>
<sequence length="462" mass="51778">MVVKDKEELDQEESDKEDMFREELDQEESDQGDMVREELGQEESDQGDMVREELGQEESDQEESDQGDMVREELDQEESDQEDIVREELGQEEADQEESDQGDMVREELDQEESDQGDMVREGSDQEVESLQKQVATVAMEEQPEGWEQDRELEDTEASGQEVWAGEHLEQEVSGLAEVREPEDRVLEQATDLEVALEATGVVMVQVVLVNTQELMELVPNLLKQVGLEHHSEEQDSGLVVPVLDLVEQDSGLVVPVLDLVEQDSGLVVPDSGLVVPVLDLVEPDSGLVVLALDLVEPDSGPVVPALGPVVPELGPVVLELCPVVPELCPVFHCFHRLAPQEEDLEGRVKHQNKFQECLGSIKVDLCQAKVLEAVVFSLEWPQDLDLGLRLGQEYSAKVELDQEEQEMAVDSNCQGFSVVTLSYHQNQGVAKQRIQPKLQLNMVELELEEERLVKEALWGVF</sequence>
<protein>
    <submittedName>
        <fullName evidence="2">Knob-associated His-rich protein</fullName>
    </submittedName>
</protein>
<evidence type="ECO:0000256" key="1">
    <source>
        <dbReference type="SAM" id="MobiDB-lite"/>
    </source>
</evidence>
<feature type="region of interest" description="Disordered" evidence="1">
    <location>
        <begin position="1"/>
        <end position="163"/>
    </location>
</feature>